<dbReference type="GO" id="GO:0008270">
    <property type="term" value="F:zinc ion binding"/>
    <property type="evidence" value="ECO:0007669"/>
    <property type="project" value="UniProtKB-UniRule"/>
</dbReference>
<dbReference type="GO" id="GO:0006508">
    <property type="term" value="P:proteolysis"/>
    <property type="evidence" value="ECO:0007669"/>
    <property type="project" value="UniProtKB-KW"/>
</dbReference>
<keyword evidence="5" id="KW-1185">Reference proteome</keyword>
<dbReference type="STRING" id="590998.Celf_1984"/>
<keyword evidence="1" id="KW-0479">Metal-binding</keyword>
<dbReference type="PROSITE" id="PS51864">
    <property type="entry name" value="ASTACIN"/>
    <property type="match status" value="1"/>
</dbReference>
<dbReference type="RefSeq" id="WP_013771140.1">
    <property type="nucleotide sequence ID" value="NC_015514.1"/>
</dbReference>
<evidence type="ECO:0000313" key="4">
    <source>
        <dbReference type="EMBL" id="AEE46114.1"/>
    </source>
</evidence>
<protein>
    <submittedName>
        <fullName evidence="4">Peptidase M12A astacin</fullName>
    </submittedName>
</protein>
<dbReference type="eggNOG" id="COG3170">
    <property type="taxonomic scope" value="Bacteria"/>
</dbReference>
<organism evidence="4 5">
    <name type="scientific">Cellulomonas fimi (strain ATCC 484 / DSM 20113 / JCM 1341 / CCUG 24087 / LMG 16345 / NBRC 15513 / NCIMB 8980 / NCTC 7547 / NRS-133)</name>
    <dbReference type="NCBI Taxonomy" id="590998"/>
    <lineage>
        <taxon>Bacteria</taxon>
        <taxon>Bacillati</taxon>
        <taxon>Actinomycetota</taxon>
        <taxon>Actinomycetes</taxon>
        <taxon>Micrococcales</taxon>
        <taxon>Cellulomonadaceae</taxon>
        <taxon>Cellulomonas</taxon>
    </lineage>
</organism>
<evidence type="ECO:0000256" key="1">
    <source>
        <dbReference type="PROSITE-ProRule" id="PRU01211"/>
    </source>
</evidence>
<dbReference type="GO" id="GO:0004222">
    <property type="term" value="F:metalloendopeptidase activity"/>
    <property type="evidence" value="ECO:0007669"/>
    <property type="project" value="UniProtKB-UniRule"/>
</dbReference>
<sequence length="294" mass="31237">MVTSGGDATPERPEERSSPATGTTVITGVVLPAREVTYAQVDGLAIFEGDIVLGRHADLQDAARRRPDESFGVAITGSRYRWPDATVPYETDPAMPDQHRVVDAIAHWEALTPLRFVPRTAQNAGAYPSYVRFFAGGGCWSSVGMVGGRQEISLGDGCSTGNAIHEIGHAIGLWHEQSREDRDAWVTIRLENVDPGYVHNFDQHVSDGDDIGGYDYGSIMHYPATAFSVNGEPTIVPARPGVTIGQRLRLSEGDVAAVRELYPGAATSTGSGVAAATGGGCDDCEQNGSVPRKG</sequence>
<feature type="binding site" evidence="1">
    <location>
        <position position="165"/>
    </location>
    <ligand>
        <name>Zn(2+)</name>
        <dbReference type="ChEBI" id="CHEBI:29105"/>
        <note>catalytic</note>
    </ligand>
</feature>
<dbReference type="InterPro" id="IPR024079">
    <property type="entry name" value="MetalloPept_cat_dom_sf"/>
</dbReference>
<keyword evidence="1" id="KW-0378">Hydrolase</keyword>
<dbReference type="InterPro" id="IPR006026">
    <property type="entry name" value="Peptidase_Metallo"/>
</dbReference>
<keyword evidence="1" id="KW-0482">Metalloprotease</keyword>
<comment type="cofactor">
    <cofactor evidence="1">
        <name>Zn(2+)</name>
        <dbReference type="ChEBI" id="CHEBI:29105"/>
    </cofactor>
    <text evidence="1">Binds 1 zinc ion per subunit.</text>
</comment>
<feature type="region of interest" description="Disordered" evidence="2">
    <location>
        <begin position="268"/>
        <end position="294"/>
    </location>
</feature>
<keyword evidence="1" id="KW-0862">Zinc</keyword>
<dbReference type="HOGENOM" id="CLU_017286_2_0_11"/>
<dbReference type="NCBIfam" id="NF045530">
    <property type="entry name" value="LegP"/>
    <property type="match status" value="1"/>
</dbReference>
<dbReference type="SUPFAM" id="SSF55486">
    <property type="entry name" value="Metalloproteases ('zincins'), catalytic domain"/>
    <property type="match status" value="1"/>
</dbReference>
<dbReference type="PANTHER" id="PTHR10127">
    <property type="entry name" value="DISCOIDIN, CUB, EGF, LAMININ , AND ZINC METALLOPROTEASE DOMAIN CONTAINING"/>
    <property type="match status" value="1"/>
</dbReference>
<dbReference type="PANTHER" id="PTHR10127:SF850">
    <property type="entry name" value="METALLOENDOPEPTIDASE"/>
    <property type="match status" value="1"/>
</dbReference>
<dbReference type="CDD" id="cd04280">
    <property type="entry name" value="ZnMc_astacin_like"/>
    <property type="match status" value="1"/>
</dbReference>
<evidence type="ECO:0000259" key="3">
    <source>
        <dbReference type="PROSITE" id="PS51864"/>
    </source>
</evidence>
<dbReference type="AlphaFoldDB" id="F4H067"/>
<feature type="binding site" evidence="1">
    <location>
        <position position="169"/>
    </location>
    <ligand>
        <name>Zn(2+)</name>
        <dbReference type="ChEBI" id="CHEBI:29105"/>
        <note>catalytic</note>
    </ligand>
</feature>
<feature type="domain" description="Peptidase M12A" evidence="3">
    <location>
        <begin position="73"/>
        <end position="264"/>
    </location>
</feature>
<comment type="caution">
    <text evidence="1">Lacks conserved residue(s) required for the propagation of feature annotation.</text>
</comment>
<dbReference type="InterPro" id="IPR001506">
    <property type="entry name" value="Peptidase_M12A"/>
</dbReference>
<evidence type="ECO:0000313" key="5">
    <source>
        <dbReference type="Proteomes" id="UP000008460"/>
    </source>
</evidence>
<dbReference type="InterPro" id="IPR034035">
    <property type="entry name" value="Astacin-like_dom"/>
</dbReference>
<dbReference type="EMBL" id="CP002666">
    <property type="protein sequence ID" value="AEE46114.1"/>
    <property type="molecule type" value="Genomic_DNA"/>
</dbReference>
<accession>F4H067</accession>
<dbReference type="PRINTS" id="PR00480">
    <property type="entry name" value="ASTACIN"/>
</dbReference>
<proteinExistence type="predicted"/>
<gene>
    <name evidence="4" type="ordered locus">Celf_1984</name>
</gene>
<keyword evidence="1" id="KW-0645">Protease</keyword>
<dbReference type="Pfam" id="PF01400">
    <property type="entry name" value="Astacin"/>
    <property type="match status" value="1"/>
</dbReference>
<reference evidence="4 5" key="1">
    <citation type="submission" date="2011-04" db="EMBL/GenBank/DDBJ databases">
        <title>Complete sequence of Cellulomonas fimi ATCC 484.</title>
        <authorList>
            <consortium name="US DOE Joint Genome Institute"/>
            <person name="Lucas S."/>
            <person name="Han J."/>
            <person name="Lapidus A."/>
            <person name="Cheng J.-F."/>
            <person name="Goodwin L."/>
            <person name="Pitluck S."/>
            <person name="Peters L."/>
            <person name="Chertkov O."/>
            <person name="Detter J.C."/>
            <person name="Han C."/>
            <person name="Tapia R."/>
            <person name="Land M."/>
            <person name="Hauser L."/>
            <person name="Kyrpides N."/>
            <person name="Ivanova N."/>
            <person name="Ovchinnikova G."/>
            <person name="Pagani I."/>
            <person name="Mead D."/>
            <person name="Brumm P."/>
            <person name="Woyke T."/>
        </authorList>
    </citation>
    <scope>NUCLEOTIDE SEQUENCE [LARGE SCALE GENOMIC DNA]</scope>
    <source>
        <strain evidence="5">ATCC 484 / DSM 20113 / JCM 1341 / NBRC 15513 / NCIMB 8980 / NCTC 7547</strain>
    </source>
</reference>
<dbReference type="SMART" id="SM00235">
    <property type="entry name" value="ZnMc"/>
    <property type="match status" value="1"/>
</dbReference>
<feature type="region of interest" description="Disordered" evidence="2">
    <location>
        <begin position="1"/>
        <end position="23"/>
    </location>
</feature>
<feature type="active site" evidence="1">
    <location>
        <position position="166"/>
    </location>
</feature>
<dbReference type="Proteomes" id="UP000008460">
    <property type="component" value="Chromosome"/>
</dbReference>
<feature type="binding site" evidence="1">
    <location>
        <position position="175"/>
    </location>
    <ligand>
        <name>Zn(2+)</name>
        <dbReference type="ChEBI" id="CHEBI:29105"/>
        <note>catalytic</note>
    </ligand>
</feature>
<evidence type="ECO:0000256" key="2">
    <source>
        <dbReference type="SAM" id="MobiDB-lite"/>
    </source>
</evidence>
<dbReference type="KEGG" id="cfi:Celf_1984"/>
<dbReference type="Gene3D" id="3.40.390.10">
    <property type="entry name" value="Collagenase (Catalytic Domain)"/>
    <property type="match status" value="1"/>
</dbReference>
<name>F4H067_CELFA</name>